<name>A0A0R2CD70_9LACO</name>
<dbReference type="eggNOG" id="COG1214">
    <property type="taxonomic scope" value="Bacteria"/>
</dbReference>
<dbReference type="Gene3D" id="3.30.420.40">
    <property type="match status" value="2"/>
</dbReference>
<evidence type="ECO:0000313" key="3">
    <source>
        <dbReference type="Proteomes" id="UP000051576"/>
    </source>
</evidence>
<sequence>MIILAIDTSNQPLSVALLKDENLLATVTLNNQQKDHSTLLFPVINQLLVQAELKPDQLDRIVIAQGPGSYTGLRIGGTAAKMLAFTLKKELVSVSSLAVLAAPMTSIDSQTVIVPLFDARRQNVFAGVYSYSKGQLVNLVADQHLALTKLVEILAVYSKIIFVGGAAHKFGDFLQKNLPQKDLSWTTGILDYPQAYQLGLLGRKKQPLENIHAYVPAYLRLTQAETQWLAKHQEKLNEPLVEKF</sequence>
<dbReference type="PANTHER" id="PTHR11735">
    <property type="entry name" value="TRNA N6-ADENOSINE THREONYLCARBAMOYLTRANSFERASE"/>
    <property type="match status" value="1"/>
</dbReference>
<proteinExistence type="predicted"/>
<dbReference type="OrthoDB" id="9784166at2"/>
<gene>
    <name evidence="2" type="ORF">FD21_GL002030</name>
</gene>
<protein>
    <submittedName>
        <fullName evidence="2">Glycoprotein endopeptidase</fullName>
    </submittedName>
</protein>
<feature type="domain" description="Gcp-like" evidence="1">
    <location>
        <begin position="31"/>
        <end position="228"/>
    </location>
</feature>
<organism evidence="2 3">
    <name type="scientific">Liquorilactobacillus vini DSM 20605</name>
    <dbReference type="NCBI Taxonomy" id="1133569"/>
    <lineage>
        <taxon>Bacteria</taxon>
        <taxon>Bacillati</taxon>
        <taxon>Bacillota</taxon>
        <taxon>Bacilli</taxon>
        <taxon>Lactobacillales</taxon>
        <taxon>Lactobacillaceae</taxon>
        <taxon>Liquorilactobacillus</taxon>
    </lineage>
</organism>
<dbReference type="RefSeq" id="WP_010580296.1">
    <property type="nucleotide sequence ID" value="NZ_AHYZ01000067.1"/>
</dbReference>
<dbReference type="PATRIC" id="fig|1133569.4.peg.2190"/>
<accession>A0A0R2CD70</accession>
<dbReference type="NCBIfam" id="TIGR03725">
    <property type="entry name" value="T6A_YeaZ"/>
    <property type="match status" value="1"/>
</dbReference>
<evidence type="ECO:0000259" key="1">
    <source>
        <dbReference type="Pfam" id="PF00814"/>
    </source>
</evidence>
<dbReference type="CDD" id="cd24032">
    <property type="entry name" value="ASKHA_NBD_TsaB"/>
    <property type="match status" value="1"/>
</dbReference>
<comment type="caution">
    <text evidence="2">The sequence shown here is derived from an EMBL/GenBank/DDBJ whole genome shotgun (WGS) entry which is preliminary data.</text>
</comment>
<dbReference type="Proteomes" id="UP000051576">
    <property type="component" value="Unassembled WGS sequence"/>
</dbReference>
<dbReference type="STRING" id="1133569.FD21_GL002030"/>
<dbReference type="GO" id="GO:0002949">
    <property type="term" value="P:tRNA threonylcarbamoyladenosine modification"/>
    <property type="evidence" value="ECO:0007669"/>
    <property type="project" value="InterPro"/>
</dbReference>
<dbReference type="SUPFAM" id="SSF53067">
    <property type="entry name" value="Actin-like ATPase domain"/>
    <property type="match status" value="2"/>
</dbReference>
<dbReference type="AlphaFoldDB" id="A0A0R2CD70"/>
<dbReference type="InterPro" id="IPR043129">
    <property type="entry name" value="ATPase_NBD"/>
</dbReference>
<reference evidence="2 3" key="1">
    <citation type="journal article" date="2015" name="Genome Announc.">
        <title>Expanding the biotechnology potential of lactobacilli through comparative genomics of 213 strains and associated genera.</title>
        <authorList>
            <person name="Sun Z."/>
            <person name="Harris H.M."/>
            <person name="McCann A."/>
            <person name="Guo C."/>
            <person name="Argimon S."/>
            <person name="Zhang W."/>
            <person name="Yang X."/>
            <person name="Jeffery I.B."/>
            <person name="Cooney J.C."/>
            <person name="Kagawa T.F."/>
            <person name="Liu W."/>
            <person name="Song Y."/>
            <person name="Salvetti E."/>
            <person name="Wrobel A."/>
            <person name="Rasinkangas P."/>
            <person name="Parkhill J."/>
            <person name="Rea M.C."/>
            <person name="O'Sullivan O."/>
            <person name="Ritari J."/>
            <person name="Douillard F.P."/>
            <person name="Paul Ross R."/>
            <person name="Yang R."/>
            <person name="Briner A.E."/>
            <person name="Felis G.E."/>
            <person name="de Vos W.M."/>
            <person name="Barrangou R."/>
            <person name="Klaenhammer T.R."/>
            <person name="Caufield P.W."/>
            <person name="Cui Y."/>
            <person name="Zhang H."/>
            <person name="O'Toole P.W."/>
        </authorList>
    </citation>
    <scope>NUCLEOTIDE SEQUENCE [LARGE SCALE GENOMIC DNA]</scope>
    <source>
        <strain evidence="2 3">DSM 20605</strain>
    </source>
</reference>
<dbReference type="EMBL" id="AYYX01000008">
    <property type="protein sequence ID" value="KRM89301.1"/>
    <property type="molecule type" value="Genomic_DNA"/>
</dbReference>
<dbReference type="InterPro" id="IPR022496">
    <property type="entry name" value="T6A_TsaB"/>
</dbReference>
<evidence type="ECO:0000313" key="2">
    <source>
        <dbReference type="EMBL" id="KRM89301.1"/>
    </source>
</evidence>
<dbReference type="GO" id="GO:0005829">
    <property type="term" value="C:cytosol"/>
    <property type="evidence" value="ECO:0007669"/>
    <property type="project" value="TreeGrafter"/>
</dbReference>
<dbReference type="PANTHER" id="PTHR11735:SF11">
    <property type="entry name" value="TRNA THREONYLCARBAMOYLADENOSINE BIOSYNTHESIS PROTEIN TSAB"/>
    <property type="match status" value="1"/>
</dbReference>
<keyword evidence="3" id="KW-1185">Reference proteome</keyword>
<dbReference type="InterPro" id="IPR000905">
    <property type="entry name" value="Gcp-like_dom"/>
</dbReference>
<dbReference type="Pfam" id="PF00814">
    <property type="entry name" value="TsaD"/>
    <property type="match status" value="1"/>
</dbReference>